<feature type="chain" id="PRO_5018260276" evidence="1">
    <location>
        <begin position="30"/>
        <end position="137"/>
    </location>
</feature>
<evidence type="ECO:0000313" key="3">
    <source>
        <dbReference type="RefSeq" id="XP_026677889.1"/>
    </source>
</evidence>
<keyword evidence="2" id="KW-1185">Reference proteome</keyword>
<reference evidence="3" key="1">
    <citation type="submission" date="2025-08" db="UniProtKB">
        <authorList>
            <consortium name="RefSeq"/>
        </authorList>
    </citation>
    <scope>IDENTIFICATION</scope>
</reference>
<dbReference type="GeneID" id="113466557"/>
<evidence type="ECO:0000313" key="2">
    <source>
        <dbReference type="Proteomes" id="UP000079169"/>
    </source>
</evidence>
<dbReference type="AlphaFoldDB" id="A0A3Q0INK7"/>
<proteinExistence type="predicted"/>
<dbReference type="Proteomes" id="UP000079169">
    <property type="component" value="Unplaced"/>
</dbReference>
<name>A0A3Q0INK7_DIACI</name>
<accession>A0A3Q0INK7</accession>
<sequence>MATFTANSLTKNVSVVSICLVFFLVATDAVKFSTNANATTRTKVKKRQGETSLDQSTAASWWASASLKPAFPDVAGDPFFAAPDPLAPAPQISETLNPSFGSSSNPSECLKLLPSFFFSAFPVYRRGLRFLSALNQP</sequence>
<organism evidence="2 3">
    <name type="scientific">Diaphorina citri</name>
    <name type="common">Asian citrus psyllid</name>
    <dbReference type="NCBI Taxonomy" id="121845"/>
    <lineage>
        <taxon>Eukaryota</taxon>
        <taxon>Metazoa</taxon>
        <taxon>Ecdysozoa</taxon>
        <taxon>Arthropoda</taxon>
        <taxon>Hexapoda</taxon>
        <taxon>Insecta</taxon>
        <taxon>Pterygota</taxon>
        <taxon>Neoptera</taxon>
        <taxon>Paraneoptera</taxon>
        <taxon>Hemiptera</taxon>
        <taxon>Sternorrhyncha</taxon>
        <taxon>Psylloidea</taxon>
        <taxon>Psyllidae</taxon>
        <taxon>Diaphorininae</taxon>
        <taxon>Diaphorina</taxon>
    </lineage>
</organism>
<dbReference type="PaxDb" id="121845-A0A3Q0INK7"/>
<protein>
    <submittedName>
        <fullName evidence="3">Uncharacterized protein LOC113466557</fullName>
    </submittedName>
</protein>
<keyword evidence="1" id="KW-0732">Signal</keyword>
<dbReference type="RefSeq" id="XP_026677889.1">
    <property type="nucleotide sequence ID" value="XM_026822088.1"/>
</dbReference>
<evidence type="ECO:0000256" key="1">
    <source>
        <dbReference type="SAM" id="SignalP"/>
    </source>
</evidence>
<gene>
    <name evidence="3" type="primary">LOC113466557</name>
</gene>
<dbReference type="KEGG" id="dci:113466557"/>
<feature type="signal peptide" evidence="1">
    <location>
        <begin position="1"/>
        <end position="29"/>
    </location>
</feature>